<dbReference type="EMBL" id="CP007547">
    <property type="protein sequence ID" value="AIL44762.1"/>
    <property type="molecule type" value="Genomic_DNA"/>
</dbReference>
<dbReference type="InterPro" id="IPR012312">
    <property type="entry name" value="Hemerythrin-like"/>
</dbReference>
<evidence type="ECO:0000313" key="3">
    <source>
        <dbReference type="Proteomes" id="UP000028933"/>
    </source>
</evidence>
<dbReference type="STRING" id="1338011.BD94_0987"/>
<dbReference type="KEGG" id="eao:BD94_0987"/>
<gene>
    <name evidence="2" type="ORF">BD94_0987</name>
</gene>
<organism evidence="2 3">
    <name type="scientific">Elizabethkingia anophelis NUHP1</name>
    <dbReference type="NCBI Taxonomy" id="1338011"/>
    <lineage>
        <taxon>Bacteria</taxon>
        <taxon>Pseudomonadati</taxon>
        <taxon>Bacteroidota</taxon>
        <taxon>Flavobacteriia</taxon>
        <taxon>Flavobacteriales</taxon>
        <taxon>Weeksellaceae</taxon>
        <taxon>Elizabethkingia</taxon>
    </lineage>
</organism>
<proteinExistence type="predicted"/>
<dbReference type="Pfam" id="PF01814">
    <property type="entry name" value="Hemerythrin"/>
    <property type="match status" value="1"/>
</dbReference>
<dbReference type="AlphaFoldDB" id="A0A077EBE2"/>
<reference evidence="2" key="1">
    <citation type="journal article" date="2013" name="Lancet">
        <title>First case of E anophelis outbreak in an intensive-care unit.</title>
        <authorList>
            <person name="Teo J."/>
            <person name="Tan S.Y."/>
            <person name="Tay M."/>
            <person name="Ding Y."/>
            <person name="Kjelleberg S."/>
            <person name="Givskov M."/>
            <person name="Lin R.T."/>
            <person name="Yang L."/>
        </authorList>
    </citation>
    <scope>NUCLEOTIDE SEQUENCE [LARGE SCALE GENOMIC DNA]</scope>
    <source>
        <strain evidence="2">NUHP1</strain>
    </source>
</reference>
<protein>
    <submittedName>
        <fullName evidence="2">Hemerythrin HHE cation binding region</fullName>
    </submittedName>
</protein>
<evidence type="ECO:0000259" key="1">
    <source>
        <dbReference type="Pfam" id="PF01814"/>
    </source>
</evidence>
<dbReference type="RefSeq" id="WP_024565301.1">
    <property type="nucleotide sequence ID" value="NZ_CP007547.1"/>
</dbReference>
<dbReference type="HOGENOM" id="CLU_129685_2_0_10"/>
<reference evidence="2" key="2">
    <citation type="journal article" date="2015" name="Genome Biol. Evol.">
        <title>Complete Genome Sequence and Transcriptomic Analysis of the Novel Pathogen Elizabethkingia anophelis in Response to Oxidative Stress.</title>
        <authorList>
            <person name="Li Y."/>
            <person name="Liu Y."/>
            <person name="Chew S.C."/>
            <person name="Tay M."/>
            <person name="Salido M.M."/>
            <person name="Teo J."/>
            <person name="Lauro F.M."/>
            <person name="Givskov M."/>
            <person name="Yang L."/>
        </authorList>
    </citation>
    <scope>NUCLEOTIDE SEQUENCE</scope>
    <source>
        <strain evidence="2">NUHP1</strain>
    </source>
</reference>
<name>A0A077EBE2_9FLAO</name>
<sequence>MKRNENIVLLSRDHHFGLLCAWKIRQGLKKEAEIERIKNYVQYFWASHLKEHFREEEEILFPYANDEMTHQIRREHQLIKTLASDIETTVSTELLTAFADALEQHIRFEERTWFPHLEEILDTQTLEKIGKALDFIHETETDTYHDEFWK</sequence>
<accession>A0A077EBE2</accession>
<evidence type="ECO:0000313" key="2">
    <source>
        <dbReference type="EMBL" id="AIL44762.1"/>
    </source>
</evidence>
<dbReference type="Gene3D" id="1.20.120.520">
    <property type="entry name" value="nmb1532 protein domain like"/>
    <property type="match status" value="1"/>
</dbReference>
<dbReference type="eggNOG" id="COG3945">
    <property type="taxonomic scope" value="Bacteria"/>
</dbReference>
<dbReference type="Proteomes" id="UP000028933">
    <property type="component" value="Chromosome"/>
</dbReference>
<feature type="domain" description="Hemerythrin-like" evidence="1">
    <location>
        <begin position="32"/>
        <end position="117"/>
    </location>
</feature>